<protein>
    <submittedName>
        <fullName evidence="1">Uncharacterized protein</fullName>
    </submittedName>
</protein>
<sequence length="87" mass="10519">MKCIDIEDDYSIYWWVIRHFRIMDFQSNKEIFKKGYIKLDSPLGLVNKNLKYFSNSRIVPYELIVNCMLGNYPKGYFMLDEYMNKGI</sequence>
<proteinExistence type="predicted"/>
<evidence type="ECO:0000313" key="1">
    <source>
        <dbReference type="EMBL" id="QBJ03371.1"/>
    </source>
</evidence>
<dbReference type="EMBL" id="MK504443">
    <property type="protein sequence ID" value="QBJ03371.1"/>
    <property type="molecule type" value="Genomic_DNA"/>
</dbReference>
<reference evidence="1 2" key="1">
    <citation type="submission" date="2019-02" db="EMBL/GenBank/DDBJ databases">
        <title>Isolation of virulent Lactobacillus brevis phages.</title>
        <authorList>
            <person name="Feyereisen M."/>
            <person name="Mahony J."/>
            <person name="O'Sullivan T."/>
            <person name="van Sinderen D."/>
        </authorList>
    </citation>
    <scope>NUCLEOTIDE SEQUENCE [LARGE SCALE GENOMIC DNA]</scope>
</reference>
<keyword evidence="2" id="KW-1185">Reference proteome</keyword>
<evidence type="ECO:0000313" key="2">
    <source>
        <dbReference type="Proteomes" id="UP000308874"/>
    </source>
</evidence>
<accession>A0A4Y5FEA6</accession>
<organism evidence="1 2">
    <name type="scientific">Lactobacillus phage 521B</name>
    <dbReference type="NCBI Taxonomy" id="2510942"/>
    <lineage>
        <taxon>Viruses</taxon>
        <taxon>Duplodnaviria</taxon>
        <taxon>Heunggongvirae</taxon>
        <taxon>Uroviricota</taxon>
        <taxon>Caudoviricetes</taxon>
        <taxon>Herelleviridae</taxon>
        <taxon>Tybeckvirus</taxon>
        <taxon>Tybeckvirus tv521B</taxon>
    </lineage>
</organism>
<dbReference type="Proteomes" id="UP000308874">
    <property type="component" value="Segment"/>
</dbReference>
<name>A0A4Y5FEA6_9CAUD</name>
<gene>
    <name evidence="1" type="ORF">B521_0021</name>
</gene>